<evidence type="ECO:0000256" key="1">
    <source>
        <dbReference type="SAM" id="MobiDB-lite"/>
    </source>
</evidence>
<accession>A0A1B6EQ90</accession>
<evidence type="ECO:0000313" key="2">
    <source>
        <dbReference type="EMBL" id="JAS40105.1"/>
    </source>
</evidence>
<feature type="region of interest" description="Disordered" evidence="1">
    <location>
        <begin position="84"/>
        <end position="103"/>
    </location>
</feature>
<proteinExistence type="predicted"/>
<organism evidence="2">
    <name type="scientific">Cuerna arida</name>
    <dbReference type="NCBI Taxonomy" id="1464854"/>
    <lineage>
        <taxon>Eukaryota</taxon>
        <taxon>Metazoa</taxon>
        <taxon>Ecdysozoa</taxon>
        <taxon>Arthropoda</taxon>
        <taxon>Hexapoda</taxon>
        <taxon>Insecta</taxon>
        <taxon>Pterygota</taxon>
        <taxon>Neoptera</taxon>
        <taxon>Paraneoptera</taxon>
        <taxon>Hemiptera</taxon>
        <taxon>Auchenorrhyncha</taxon>
        <taxon>Membracoidea</taxon>
        <taxon>Cicadellidae</taxon>
        <taxon>Cicadellinae</taxon>
        <taxon>Proconiini</taxon>
        <taxon>Cuerna</taxon>
    </lineage>
</organism>
<dbReference type="EMBL" id="GECZ01029664">
    <property type="protein sequence ID" value="JAS40105.1"/>
    <property type="molecule type" value="Transcribed_RNA"/>
</dbReference>
<dbReference type="AlphaFoldDB" id="A0A1B6EQ90"/>
<gene>
    <name evidence="2" type="ORF">g.19935</name>
</gene>
<protein>
    <submittedName>
        <fullName evidence="2">Uncharacterized protein</fullName>
    </submittedName>
</protein>
<name>A0A1B6EQ90_9HEMI</name>
<sequence length="160" mass="18193">MKRAGPEDPKCRRMEFKCKLYDIIKDLEKSLNSECDMSSKRQYGRSGGFKEQKMLKDKYQKKGSECCCPPGCCKESMKVKPPKLSLKGRGYEQDGGYDQEHNQRHDAMGHLPWHEEDHNNGCWPDYTSNQGQIGHSAQCSQFPSTPEDMAKRGCFFAGAA</sequence>
<reference evidence="2" key="1">
    <citation type="submission" date="2015-11" db="EMBL/GenBank/DDBJ databases">
        <title>De novo transcriptome assembly of four potential Pierce s Disease insect vectors from Arizona vineyards.</title>
        <authorList>
            <person name="Tassone E.E."/>
        </authorList>
    </citation>
    <scope>NUCLEOTIDE SEQUENCE</scope>
</reference>